<dbReference type="RefSeq" id="WP_201786916.1">
    <property type="nucleotide sequence ID" value="NZ_JQSG02000001.1"/>
</dbReference>
<protein>
    <submittedName>
        <fullName evidence="2">Phage protein</fullName>
    </submittedName>
</protein>
<comment type="caution">
    <text evidence="2">The sequence shown here is derived from an EMBL/GenBank/DDBJ whole genome shotgun (WGS) entry which is preliminary data.</text>
</comment>
<organism evidence="2 3">
    <name type="scientific">Acidihalobacter prosperus</name>
    <dbReference type="NCBI Taxonomy" id="160660"/>
    <lineage>
        <taxon>Bacteria</taxon>
        <taxon>Pseudomonadati</taxon>
        <taxon>Pseudomonadota</taxon>
        <taxon>Gammaproteobacteria</taxon>
        <taxon>Chromatiales</taxon>
        <taxon>Ectothiorhodospiraceae</taxon>
        <taxon>Acidihalobacter</taxon>
    </lineage>
</organism>
<keyword evidence="3" id="KW-1185">Reference proteome</keyword>
<dbReference type="AlphaFoldDB" id="A0A1A6C8B4"/>
<dbReference type="Pfam" id="PF06252">
    <property type="entry name" value="GemA"/>
    <property type="match status" value="1"/>
</dbReference>
<reference evidence="2 3" key="1">
    <citation type="journal article" date="2014" name="Genome Announc.">
        <title>Draft Genome Sequence of the Iron-Oxidizing, Acidophilic, and Halotolerant 'Thiobacillus prosperus' Type Strain DSM 5130.</title>
        <authorList>
            <person name="Ossandon F.J."/>
            <person name="Cardenas J.P."/>
            <person name="Corbett M."/>
            <person name="Quatrini R."/>
            <person name="Holmes D.S."/>
            <person name="Watkin E."/>
        </authorList>
    </citation>
    <scope>NUCLEOTIDE SEQUENCE [LARGE SCALE GENOMIC DNA]</scope>
    <source>
        <strain evidence="2 3">DSM 5130</strain>
    </source>
</reference>
<feature type="compositionally biased region" description="Basic and acidic residues" evidence="1">
    <location>
        <begin position="23"/>
        <end position="37"/>
    </location>
</feature>
<gene>
    <name evidence="2" type="ORF">Thpro_020524</name>
</gene>
<evidence type="ECO:0000313" key="3">
    <source>
        <dbReference type="Proteomes" id="UP000029273"/>
    </source>
</evidence>
<sequence length="190" mass="21144">MAETAAGLREQAHNLRASAQRADSLDAYDKDMRQADDLDEQARRLEAAATKSKPKAKRVDRRRNAQLAKIHIARQQLGMDEETYRAMLQRIAGVTSAKALTPTGIGRVLEHLRSIGFKDKNARRPNPHISREAQIGKIEALLADAGRPWGYADAIAKRVCQIDAVAFCNGDQLQKIIAALAIDQRRRKAR</sequence>
<name>A0A1A6C8B4_9GAMM</name>
<feature type="region of interest" description="Disordered" evidence="1">
    <location>
        <begin position="1"/>
        <end position="37"/>
    </location>
</feature>
<dbReference type="Proteomes" id="UP000029273">
    <property type="component" value="Unassembled WGS sequence"/>
</dbReference>
<evidence type="ECO:0000256" key="1">
    <source>
        <dbReference type="SAM" id="MobiDB-lite"/>
    </source>
</evidence>
<evidence type="ECO:0000313" key="2">
    <source>
        <dbReference type="EMBL" id="OBS10808.1"/>
    </source>
</evidence>
<accession>A0A1A6C8B4</accession>
<proteinExistence type="predicted"/>
<dbReference type="EMBL" id="JQSG02000001">
    <property type="protein sequence ID" value="OBS10808.1"/>
    <property type="molecule type" value="Genomic_DNA"/>
</dbReference>
<dbReference type="InterPro" id="IPR009363">
    <property type="entry name" value="Phage_Mu_Gp16"/>
</dbReference>